<feature type="binding site" evidence="5">
    <location>
        <position position="348"/>
    </location>
    <ligand>
        <name>pyridoxal 5'-phosphate</name>
        <dbReference type="ChEBI" id="CHEBI:597326"/>
    </ligand>
</feature>
<feature type="compositionally biased region" description="Low complexity" evidence="6">
    <location>
        <begin position="119"/>
        <end position="131"/>
    </location>
</feature>
<dbReference type="OrthoDB" id="5978656at2759"/>
<dbReference type="Pfam" id="PF22580">
    <property type="entry name" value="KYNU_C"/>
    <property type="match status" value="1"/>
</dbReference>
<dbReference type="InterPro" id="IPR015424">
    <property type="entry name" value="PyrdxlP-dep_Trfase"/>
</dbReference>
<evidence type="ECO:0000313" key="9">
    <source>
        <dbReference type="EnsemblFungi" id="EJT76703"/>
    </source>
</evidence>
<comment type="cofactor">
    <cofactor evidence="5">
        <name>pyridoxal 5'-phosphate</name>
        <dbReference type="ChEBI" id="CHEBI:597326"/>
    </cofactor>
</comment>
<feature type="binding site" evidence="5">
    <location>
        <position position="326"/>
    </location>
    <ligand>
        <name>pyridoxal 5'-phosphate</name>
        <dbReference type="ChEBI" id="CHEBI:597326"/>
    </ligand>
</feature>
<evidence type="ECO:0000256" key="3">
    <source>
        <dbReference type="ARBA" id="ARBA00022801"/>
    </source>
</evidence>
<evidence type="ECO:0000259" key="7">
    <source>
        <dbReference type="Pfam" id="PF00266"/>
    </source>
</evidence>
<evidence type="ECO:0000256" key="6">
    <source>
        <dbReference type="SAM" id="MobiDB-lite"/>
    </source>
</evidence>
<dbReference type="GO" id="GO:0030170">
    <property type="term" value="F:pyridoxal phosphate binding"/>
    <property type="evidence" value="ECO:0007669"/>
    <property type="project" value="UniProtKB-UniRule"/>
</dbReference>
<dbReference type="Gene3D" id="3.90.1150.10">
    <property type="entry name" value="Aspartate Aminotransferase, domain 1"/>
    <property type="match status" value="1"/>
</dbReference>
<evidence type="ECO:0000256" key="2">
    <source>
        <dbReference type="ARBA" id="ARBA00022642"/>
    </source>
</evidence>
<dbReference type="AlphaFoldDB" id="J3NZC0"/>
<dbReference type="InterPro" id="IPR000192">
    <property type="entry name" value="Aminotrans_V_dom"/>
</dbReference>
<feature type="binding site" evidence="5">
    <location>
        <begin position="239"/>
        <end position="242"/>
    </location>
    <ligand>
        <name>pyridoxal 5'-phosphate</name>
        <dbReference type="ChEBI" id="CHEBI:597326"/>
    </ligand>
</feature>
<feature type="binding site" evidence="5">
    <location>
        <position position="415"/>
    </location>
    <ligand>
        <name>pyridoxal 5'-phosphate</name>
        <dbReference type="ChEBI" id="CHEBI:597326"/>
    </ligand>
</feature>
<comment type="catalytic activity">
    <reaction evidence="5">
        <text>L-kynurenine + H2O = anthranilate + L-alanine + H(+)</text>
        <dbReference type="Rhea" id="RHEA:16813"/>
        <dbReference type="ChEBI" id="CHEBI:15377"/>
        <dbReference type="ChEBI" id="CHEBI:15378"/>
        <dbReference type="ChEBI" id="CHEBI:16567"/>
        <dbReference type="ChEBI" id="CHEBI:57959"/>
        <dbReference type="ChEBI" id="CHEBI:57972"/>
        <dbReference type="EC" id="3.7.1.3"/>
    </reaction>
</comment>
<reference evidence="9" key="4">
    <citation type="journal article" date="2015" name="G3 (Bethesda)">
        <title>Genome sequences of three phytopathogenic species of the Magnaporthaceae family of fungi.</title>
        <authorList>
            <person name="Okagaki L.H."/>
            <person name="Nunes C.C."/>
            <person name="Sailsbery J."/>
            <person name="Clay B."/>
            <person name="Brown D."/>
            <person name="John T."/>
            <person name="Oh Y."/>
            <person name="Young N."/>
            <person name="Fitzgerald M."/>
            <person name="Haas B.J."/>
            <person name="Zeng Q."/>
            <person name="Young S."/>
            <person name="Adiconis X."/>
            <person name="Fan L."/>
            <person name="Levin J.Z."/>
            <person name="Mitchell T.K."/>
            <person name="Okubara P.A."/>
            <person name="Farman M.L."/>
            <person name="Kohn L.M."/>
            <person name="Birren B."/>
            <person name="Ma L.-J."/>
            <person name="Dean R.A."/>
        </authorList>
    </citation>
    <scope>NUCLEOTIDE SEQUENCE</scope>
    <source>
        <strain evidence="9">R3-111a-1</strain>
    </source>
</reference>
<name>J3NZC0_GAET3</name>
<keyword evidence="3 5" id="KW-0378">Hydrolase</keyword>
<dbReference type="RefSeq" id="XP_009222703.1">
    <property type="nucleotide sequence ID" value="XM_009224439.1"/>
</dbReference>
<evidence type="ECO:0000256" key="4">
    <source>
        <dbReference type="ARBA" id="ARBA00022898"/>
    </source>
</evidence>
<dbReference type="GeneID" id="20347077"/>
<dbReference type="EnsemblFungi" id="EJT76703">
    <property type="protein sequence ID" value="EJT76703"/>
    <property type="gene ID" value="GGTG_06619"/>
</dbReference>
<dbReference type="Pfam" id="PF00266">
    <property type="entry name" value="Aminotran_5"/>
    <property type="match status" value="1"/>
</dbReference>
<dbReference type="EMBL" id="GL385397">
    <property type="protein sequence ID" value="EJT76703.1"/>
    <property type="molecule type" value="Genomic_DNA"/>
</dbReference>
<dbReference type="UniPathway" id="UPA00253">
    <property type="reaction ID" value="UER00329"/>
</dbReference>
<evidence type="ECO:0000256" key="5">
    <source>
        <dbReference type="HAMAP-Rule" id="MF_03017"/>
    </source>
</evidence>
<dbReference type="Gene3D" id="3.40.640.10">
    <property type="entry name" value="Type I PLP-dependent aspartate aminotransferase-like (Major domain)"/>
    <property type="match status" value="1"/>
</dbReference>
<proteinExistence type="inferred from homology"/>
<dbReference type="VEuPathDB" id="FungiDB:GGTG_06619"/>
<dbReference type="GO" id="GO:0030429">
    <property type="term" value="F:kynureninase activity"/>
    <property type="evidence" value="ECO:0007669"/>
    <property type="project" value="UniProtKB-UniRule"/>
</dbReference>
<comment type="caution">
    <text evidence="5">Lacks conserved residue(s) required for the propagation of feature annotation.</text>
</comment>
<dbReference type="GO" id="GO:0034354">
    <property type="term" value="P:'de novo' NAD+ biosynthetic process from L-tryptophan"/>
    <property type="evidence" value="ECO:0007669"/>
    <property type="project" value="UniProtKB-UniRule"/>
</dbReference>
<dbReference type="PANTHER" id="PTHR14084">
    <property type="entry name" value="KYNURENINASE"/>
    <property type="match status" value="1"/>
</dbReference>
<keyword evidence="2 5" id="KW-0662">Pyridine nucleotide biosynthesis</keyword>
<dbReference type="FunCoup" id="J3NZC0">
    <property type="interactions" value="199"/>
</dbReference>
<feature type="binding site" evidence="5">
    <location>
        <position position="323"/>
    </location>
    <ligand>
        <name>pyridoxal 5'-phosphate</name>
        <dbReference type="ChEBI" id="CHEBI:597326"/>
    </ligand>
</feature>
<sequence>MLSSPPPTTASHHGPLPVIAVLSTPARHPLTFHHICQPSCQSEAMSATSDAVEFPANAGTLEYALSQDAQDPLRHLREHFIFPTVASLKKKALDGKIPAYPPNHKSPSPQPSAQENGTGSAEAEAGSGSDETTPAVYFCGNSLGLQPKAVREHLNAQLETWASVGVHGHFTAMEESPLGGSWQDMAADLATKSVPIVGAAGADEIAIMNTLTANLHFMMASFYRPTATRHKIIAEWKPFPSDTYAIASQIEWHGLDPAKSLVELHPNENFYISTEQILRTIDEHSNSTTLLLLPGIQYWSGQLFDMERITAHARAKGITVGWDLAHAAGNVPLRLHDWGVDFAVWCTYKYLNAGPGAIAGAFVHRRHGEVTRAQGQGAQYHPRLAGWYGGDKSVRFDMAKEFVPTPGAQGWIVSNPSAIDLAALSGALSVFSRTTMAELRAKSLRLTAYAEHLLGRVVADEALARGDGREPAFRIITPANREERGAQLSVLLREGLLDTVIEKLGEAGVVLDKRKPNVIRVAPVPMYNTFEDVWRCVNAIRSAVMA</sequence>
<dbReference type="FunFam" id="3.40.640.10:FF:000031">
    <property type="entry name" value="Kynureninase"/>
    <property type="match status" value="1"/>
</dbReference>
<dbReference type="STRING" id="644352.J3NZC0"/>
<dbReference type="SUPFAM" id="SSF53383">
    <property type="entry name" value="PLP-dependent transferases"/>
    <property type="match status" value="1"/>
</dbReference>
<dbReference type="HAMAP" id="MF_01970">
    <property type="entry name" value="Kynureninase"/>
    <property type="match status" value="1"/>
</dbReference>
<feature type="binding site" evidence="5">
    <location>
        <position position="212"/>
    </location>
    <ligand>
        <name>pyridoxal 5'-phosphate</name>
        <dbReference type="ChEBI" id="CHEBI:597326"/>
    </ligand>
</feature>
<dbReference type="Proteomes" id="UP000006039">
    <property type="component" value="Unassembled WGS sequence"/>
</dbReference>
<dbReference type="eggNOG" id="KOG3846">
    <property type="taxonomic scope" value="Eukaryota"/>
</dbReference>
<feature type="compositionally biased region" description="Polar residues" evidence="6">
    <location>
        <begin position="105"/>
        <end position="118"/>
    </location>
</feature>
<keyword evidence="4 5" id="KW-0663">Pyridoxal phosphate</keyword>
<comment type="catalytic activity">
    <reaction evidence="5">
        <text>3-hydroxy-L-kynurenine + H2O = 3-hydroxyanthranilate + L-alanine + H(+)</text>
        <dbReference type="Rhea" id="RHEA:25143"/>
        <dbReference type="ChEBI" id="CHEBI:15377"/>
        <dbReference type="ChEBI" id="CHEBI:15378"/>
        <dbReference type="ChEBI" id="CHEBI:36559"/>
        <dbReference type="ChEBI" id="CHEBI:57972"/>
        <dbReference type="ChEBI" id="CHEBI:58125"/>
    </reaction>
</comment>
<comment type="pathway">
    <text evidence="5">Cofactor biosynthesis; NAD(+) biosynthesis; quinolinate from L-kynurenine: step 2/3.</text>
</comment>
<feature type="binding site" evidence="5">
    <location>
        <position position="211"/>
    </location>
    <ligand>
        <name>pyridoxal 5'-phosphate</name>
        <dbReference type="ChEBI" id="CHEBI:597326"/>
    </ligand>
</feature>
<dbReference type="HOGENOM" id="CLU_003433_4_0_1"/>
<accession>J3NZC0</accession>
<comment type="subcellular location">
    <subcellularLocation>
        <location evidence="5">Cytoplasm</location>
    </subcellularLocation>
</comment>
<dbReference type="InterPro" id="IPR015421">
    <property type="entry name" value="PyrdxlP-dep_Trfase_major"/>
</dbReference>
<dbReference type="NCBIfam" id="TIGR01814">
    <property type="entry name" value="kynureninase"/>
    <property type="match status" value="1"/>
</dbReference>
<reference evidence="8" key="3">
    <citation type="submission" date="2010-09" db="EMBL/GenBank/DDBJ databases">
        <title>Annotation of Gaeumannomyces graminis var. tritici R3-111a-1.</title>
        <authorList>
            <consortium name="The Broad Institute Genome Sequencing Platform"/>
            <person name="Ma L.-J."/>
            <person name="Dead R."/>
            <person name="Young S.K."/>
            <person name="Zeng Q."/>
            <person name="Gargeya S."/>
            <person name="Fitzgerald M."/>
            <person name="Haas B."/>
            <person name="Abouelleil A."/>
            <person name="Alvarado L."/>
            <person name="Arachchi H.M."/>
            <person name="Berlin A."/>
            <person name="Brown A."/>
            <person name="Chapman S.B."/>
            <person name="Chen Z."/>
            <person name="Dunbar C."/>
            <person name="Freedman E."/>
            <person name="Gearin G."/>
            <person name="Gellesch M."/>
            <person name="Goldberg J."/>
            <person name="Griggs A."/>
            <person name="Gujja S."/>
            <person name="Heiman D."/>
            <person name="Howarth C."/>
            <person name="Larson L."/>
            <person name="Lui A."/>
            <person name="MacDonald P.J.P."/>
            <person name="Mehta T."/>
            <person name="Montmayeur A."/>
            <person name="Murphy C."/>
            <person name="Neiman D."/>
            <person name="Pearson M."/>
            <person name="Priest M."/>
            <person name="Roberts A."/>
            <person name="Saif S."/>
            <person name="Shea T."/>
            <person name="Shenoy N."/>
            <person name="Sisk P."/>
            <person name="Stolte C."/>
            <person name="Sykes S."/>
            <person name="Yandava C."/>
            <person name="Wortman J."/>
            <person name="Nusbaum C."/>
            <person name="Birren B."/>
        </authorList>
    </citation>
    <scope>NUCLEOTIDE SEQUENCE</scope>
    <source>
        <strain evidence="8">R3-111a-1</strain>
    </source>
</reference>
<dbReference type="PIRSF" id="PIRSF038800">
    <property type="entry name" value="KYNU"/>
    <property type="match status" value="1"/>
</dbReference>
<feature type="binding site" evidence="5">
    <location>
        <position position="387"/>
    </location>
    <ligand>
        <name>pyridoxal 5'-phosphate</name>
        <dbReference type="ChEBI" id="CHEBI:597326"/>
    </ligand>
</feature>
<gene>
    <name evidence="9" type="primary">20347077</name>
    <name evidence="5" type="synonym">BNA5</name>
    <name evidence="8" type="ORF">GGTG_06619</name>
</gene>
<dbReference type="InterPro" id="IPR010111">
    <property type="entry name" value="Kynureninase"/>
</dbReference>
<evidence type="ECO:0000256" key="1">
    <source>
        <dbReference type="ARBA" id="ARBA00022490"/>
    </source>
</evidence>
<evidence type="ECO:0000313" key="8">
    <source>
        <dbReference type="EMBL" id="EJT76703.1"/>
    </source>
</evidence>
<organism evidence="8">
    <name type="scientific">Gaeumannomyces tritici (strain R3-111a-1)</name>
    <name type="common">Wheat and barley take-all root rot fungus</name>
    <name type="synonym">Gaeumannomyces graminis var. tritici</name>
    <dbReference type="NCBI Taxonomy" id="644352"/>
    <lineage>
        <taxon>Eukaryota</taxon>
        <taxon>Fungi</taxon>
        <taxon>Dikarya</taxon>
        <taxon>Ascomycota</taxon>
        <taxon>Pezizomycotina</taxon>
        <taxon>Sordariomycetes</taxon>
        <taxon>Sordariomycetidae</taxon>
        <taxon>Magnaporthales</taxon>
        <taxon>Magnaporthaceae</taxon>
        <taxon>Gaeumannomyces</taxon>
    </lineage>
</organism>
<dbReference type="GO" id="GO:0097053">
    <property type="term" value="P:L-kynurenine catabolic process"/>
    <property type="evidence" value="ECO:0007669"/>
    <property type="project" value="UniProtKB-UniRule"/>
</dbReference>
<protein>
    <recommendedName>
        <fullName evidence="5">Kynureninase</fullName>
        <ecNumber evidence="5">3.7.1.3</ecNumber>
    </recommendedName>
    <alternativeName>
        <fullName evidence="5">Biosynthesis of nicotinic acid protein 5</fullName>
    </alternativeName>
    <alternativeName>
        <fullName evidence="5">L-kynurenine hydrolase</fullName>
    </alternativeName>
</protein>
<dbReference type="EC" id="3.7.1.3" evidence="5"/>
<dbReference type="InterPro" id="IPR015422">
    <property type="entry name" value="PyrdxlP-dep_Trfase_small"/>
</dbReference>
<comment type="pathway">
    <text evidence="5">Amino-acid degradation; L-kynurenine degradation; L-alanine and anthranilate from L-kynurenine: step 1/1.</text>
</comment>
<comment type="function">
    <text evidence="5">Catalyzes the cleavage of L-kynurenine (L-Kyn) and L-3-hydroxykynurenine (L-3OHKyn) into anthranilic acid (AA) and 3-hydroxyanthranilic acid (3-OHAA), respectively.</text>
</comment>
<dbReference type="UniPathway" id="UPA00334">
    <property type="reaction ID" value="UER00455"/>
</dbReference>
<dbReference type="GO" id="GO:0043420">
    <property type="term" value="P:anthranilate metabolic process"/>
    <property type="evidence" value="ECO:0007669"/>
    <property type="project" value="UniProtKB-UniRule"/>
</dbReference>
<reference evidence="8" key="2">
    <citation type="submission" date="2010-07" db="EMBL/GenBank/DDBJ databases">
        <authorList>
            <consortium name="The Broad Institute Genome Sequencing Platform"/>
            <consortium name="Broad Institute Genome Sequencing Center for Infectious Disease"/>
            <person name="Ma L.-J."/>
            <person name="Dead R."/>
            <person name="Young S."/>
            <person name="Zeng Q."/>
            <person name="Koehrsen M."/>
            <person name="Alvarado L."/>
            <person name="Berlin A."/>
            <person name="Chapman S.B."/>
            <person name="Chen Z."/>
            <person name="Freedman E."/>
            <person name="Gellesch M."/>
            <person name="Goldberg J."/>
            <person name="Griggs A."/>
            <person name="Gujja S."/>
            <person name="Heilman E.R."/>
            <person name="Heiman D."/>
            <person name="Hepburn T."/>
            <person name="Howarth C."/>
            <person name="Jen D."/>
            <person name="Larson L."/>
            <person name="Mehta T."/>
            <person name="Neiman D."/>
            <person name="Pearson M."/>
            <person name="Roberts A."/>
            <person name="Saif S."/>
            <person name="Shea T."/>
            <person name="Shenoy N."/>
            <person name="Sisk P."/>
            <person name="Stolte C."/>
            <person name="Sykes S."/>
            <person name="Walk T."/>
            <person name="White J."/>
            <person name="Yandava C."/>
            <person name="Haas B."/>
            <person name="Nusbaum C."/>
            <person name="Birren B."/>
        </authorList>
    </citation>
    <scope>NUCLEOTIDE SEQUENCE</scope>
    <source>
        <strain evidence="8">R3-111a-1</strain>
    </source>
</reference>
<dbReference type="GO" id="GO:0005737">
    <property type="term" value="C:cytoplasm"/>
    <property type="evidence" value="ECO:0007669"/>
    <property type="project" value="UniProtKB-SubCell"/>
</dbReference>
<dbReference type="PANTHER" id="PTHR14084:SF2">
    <property type="entry name" value="KYNURENINASE 2"/>
    <property type="match status" value="1"/>
</dbReference>
<feature type="modified residue" description="N6-(pyridoxal phosphate)lysine" evidence="5">
    <location>
        <position position="349"/>
    </location>
</feature>
<feature type="domain" description="Aminotransferase class V" evidence="7">
    <location>
        <begin position="262"/>
        <end position="359"/>
    </location>
</feature>
<reference evidence="9" key="5">
    <citation type="submission" date="2018-04" db="UniProtKB">
        <authorList>
            <consortium name="EnsemblFungi"/>
        </authorList>
    </citation>
    <scope>IDENTIFICATION</scope>
    <source>
        <strain evidence="9">R3-111a-1</strain>
    </source>
</reference>
<reference evidence="10" key="1">
    <citation type="submission" date="2010-07" db="EMBL/GenBank/DDBJ databases">
        <title>The genome sequence of Gaeumannomyces graminis var. tritici strain R3-111a-1.</title>
        <authorList>
            <consortium name="The Broad Institute Genome Sequencing Platform"/>
            <person name="Ma L.-J."/>
            <person name="Dead R."/>
            <person name="Young S."/>
            <person name="Zeng Q."/>
            <person name="Koehrsen M."/>
            <person name="Alvarado L."/>
            <person name="Berlin A."/>
            <person name="Chapman S.B."/>
            <person name="Chen Z."/>
            <person name="Freedman E."/>
            <person name="Gellesch M."/>
            <person name="Goldberg J."/>
            <person name="Griggs A."/>
            <person name="Gujja S."/>
            <person name="Heilman E.R."/>
            <person name="Heiman D."/>
            <person name="Hepburn T."/>
            <person name="Howarth C."/>
            <person name="Jen D."/>
            <person name="Larson L."/>
            <person name="Mehta T."/>
            <person name="Neiman D."/>
            <person name="Pearson M."/>
            <person name="Roberts A."/>
            <person name="Saif S."/>
            <person name="Shea T."/>
            <person name="Shenoy N."/>
            <person name="Sisk P."/>
            <person name="Stolte C."/>
            <person name="Sykes S."/>
            <person name="Walk T."/>
            <person name="White J."/>
            <person name="Yandava C."/>
            <person name="Haas B."/>
            <person name="Nusbaum C."/>
            <person name="Birren B."/>
        </authorList>
    </citation>
    <scope>NUCLEOTIDE SEQUENCE [LARGE SCALE GENOMIC DNA]</scope>
    <source>
        <strain evidence="10">R3-111a-1</strain>
    </source>
</reference>
<keyword evidence="10" id="KW-1185">Reference proteome</keyword>
<keyword evidence="1 5" id="KW-0963">Cytoplasm</keyword>
<comment type="similarity">
    <text evidence="5">Belongs to the kynureninase family.</text>
</comment>
<dbReference type="GO" id="GO:0019805">
    <property type="term" value="P:quinolinate biosynthetic process"/>
    <property type="evidence" value="ECO:0007669"/>
    <property type="project" value="UniProtKB-UniRule"/>
</dbReference>
<feature type="region of interest" description="Disordered" evidence="6">
    <location>
        <begin position="95"/>
        <end position="131"/>
    </location>
</feature>
<evidence type="ECO:0000313" key="10">
    <source>
        <dbReference type="Proteomes" id="UP000006039"/>
    </source>
</evidence>
<dbReference type="GO" id="GO:0019441">
    <property type="term" value="P:L-tryptophan catabolic process to kynurenine"/>
    <property type="evidence" value="ECO:0007669"/>
    <property type="project" value="TreeGrafter"/>
</dbReference>
<comment type="subunit">
    <text evidence="5">Homodimer.</text>
</comment>